<accession>X1H451</accession>
<dbReference type="EMBL" id="BARU01007012">
    <property type="protein sequence ID" value="GAH40048.1"/>
    <property type="molecule type" value="Genomic_DNA"/>
</dbReference>
<organism evidence="1">
    <name type="scientific">marine sediment metagenome</name>
    <dbReference type="NCBI Taxonomy" id="412755"/>
    <lineage>
        <taxon>unclassified sequences</taxon>
        <taxon>metagenomes</taxon>
        <taxon>ecological metagenomes</taxon>
    </lineage>
</organism>
<comment type="caution">
    <text evidence="1">The sequence shown here is derived from an EMBL/GenBank/DDBJ whole genome shotgun (WGS) entry which is preliminary data.</text>
</comment>
<evidence type="ECO:0000313" key="1">
    <source>
        <dbReference type="EMBL" id="GAH40048.1"/>
    </source>
</evidence>
<dbReference type="AlphaFoldDB" id="X1H451"/>
<sequence>IRLGTCIAPVGNGKEGRPCVTVSLEDKKIEVNYRDMVLIPLGVGEKKEVIITPTKSFDVGAGKGKQLKTLVDGGIVGLIIDARGRPFELPEDNSKRIELLTRWNNALAIYPEKM</sequence>
<reference evidence="1" key="1">
    <citation type="journal article" date="2014" name="Front. Microbiol.">
        <title>High frequency of phylogenetically diverse reductive dehalogenase-homologous genes in deep subseafloor sedimentary metagenomes.</title>
        <authorList>
            <person name="Kawai M."/>
            <person name="Futagami T."/>
            <person name="Toyoda A."/>
            <person name="Takaki Y."/>
            <person name="Nishi S."/>
            <person name="Hori S."/>
            <person name="Arai W."/>
            <person name="Tsubouchi T."/>
            <person name="Morono Y."/>
            <person name="Uchiyama I."/>
            <person name="Ito T."/>
            <person name="Fujiyama A."/>
            <person name="Inagaki F."/>
            <person name="Takami H."/>
        </authorList>
    </citation>
    <scope>NUCLEOTIDE SEQUENCE</scope>
    <source>
        <strain evidence="1">Expedition CK06-06</strain>
    </source>
</reference>
<protein>
    <recommendedName>
        <fullName evidence="2">Methylaspartate mutase</fullName>
    </recommendedName>
</protein>
<proteinExistence type="predicted"/>
<gene>
    <name evidence="1" type="ORF">S03H2_13822</name>
</gene>
<feature type="non-terminal residue" evidence="1">
    <location>
        <position position="1"/>
    </location>
</feature>
<name>X1H451_9ZZZZ</name>
<evidence type="ECO:0008006" key="2">
    <source>
        <dbReference type="Google" id="ProtNLM"/>
    </source>
</evidence>